<feature type="compositionally biased region" description="Basic and acidic residues" evidence="1">
    <location>
        <begin position="16"/>
        <end position="26"/>
    </location>
</feature>
<dbReference type="AlphaFoldDB" id="A0A6A4JRM0"/>
<evidence type="ECO:0000313" key="2">
    <source>
        <dbReference type="EMBL" id="KAF6205065.1"/>
    </source>
</evidence>
<proteinExistence type="predicted"/>
<gene>
    <name evidence="2" type="ORF">GE061_019232</name>
</gene>
<accession>A0A6A4JRM0</accession>
<name>A0A6A4JRM0_APOLU</name>
<comment type="caution">
    <text evidence="2">The sequence shown here is derived from an EMBL/GenBank/DDBJ whole genome shotgun (WGS) entry which is preliminary data.</text>
</comment>
<evidence type="ECO:0000313" key="3">
    <source>
        <dbReference type="Proteomes" id="UP000466442"/>
    </source>
</evidence>
<protein>
    <submittedName>
        <fullName evidence="2">Uncharacterized protein</fullName>
    </submittedName>
</protein>
<organism evidence="2 3">
    <name type="scientific">Apolygus lucorum</name>
    <name type="common">Small green plant bug</name>
    <name type="synonym">Lygocoris lucorum</name>
    <dbReference type="NCBI Taxonomy" id="248454"/>
    <lineage>
        <taxon>Eukaryota</taxon>
        <taxon>Metazoa</taxon>
        <taxon>Ecdysozoa</taxon>
        <taxon>Arthropoda</taxon>
        <taxon>Hexapoda</taxon>
        <taxon>Insecta</taxon>
        <taxon>Pterygota</taxon>
        <taxon>Neoptera</taxon>
        <taxon>Paraneoptera</taxon>
        <taxon>Hemiptera</taxon>
        <taxon>Heteroptera</taxon>
        <taxon>Panheteroptera</taxon>
        <taxon>Cimicomorpha</taxon>
        <taxon>Miridae</taxon>
        <taxon>Mirini</taxon>
        <taxon>Apolygus</taxon>
    </lineage>
</organism>
<keyword evidence="3" id="KW-1185">Reference proteome</keyword>
<dbReference type="Proteomes" id="UP000466442">
    <property type="component" value="Linkage Group LG9"/>
</dbReference>
<evidence type="ECO:0000256" key="1">
    <source>
        <dbReference type="SAM" id="MobiDB-lite"/>
    </source>
</evidence>
<reference evidence="2" key="1">
    <citation type="journal article" date="2021" name="Mol. Ecol. Resour.">
        <title>Apolygus lucorum genome provides insights into omnivorousness and mesophyll feeding.</title>
        <authorList>
            <person name="Liu Y."/>
            <person name="Liu H."/>
            <person name="Wang H."/>
            <person name="Huang T."/>
            <person name="Liu B."/>
            <person name="Yang B."/>
            <person name="Yin L."/>
            <person name="Li B."/>
            <person name="Zhang Y."/>
            <person name="Zhang S."/>
            <person name="Jiang F."/>
            <person name="Zhang X."/>
            <person name="Ren Y."/>
            <person name="Wang B."/>
            <person name="Wang S."/>
            <person name="Lu Y."/>
            <person name="Wu K."/>
            <person name="Fan W."/>
            <person name="Wang G."/>
        </authorList>
    </citation>
    <scope>NUCLEOTIDE SEQUENCE</scope>
    <source>
        <strain evidence="2">12Hb</strain>
    </source>
</reference>
<feature type="compositionally biased region" description="Basic residues" evidence="1">
    <location>
        <begin position="1"/>
        <end position="15"/>
    </location>
</feature>
<feature type="compositionally biased region" description="Polar residues" evidence="1">
    <location>
        <begin position="52"/>
        <end position="65"/>
    </location>
</feature>
<sequence>MPRTPKLFKKKKTIPPRKDRVTHSAEEPPISSVSEDLGTSELAEEGELSGSYSIPNTSANSSRPSTAEKKFGESVRTGYSEFQYEKTYDVIDLKEFGEAHAAVVRCKVCGGQVEAGCKPAVHLEGVAA</sequence>
<feature type="region of interest" description="Disordered" evidence="1">
    <location>
        <begin position="1"/>
        <end position="72"/>
    </location>
</feature>
<dbReference type="EMBL" id="WIXP02000009">
    <property type="protein sequence ID" value="KAF6205065.1"/>
    <property type="molecule type" value="Genomic_DNA"/>
</dbReference>